<evidence type="ECO:0000313" key="2">
    <source>
        <dbReference type="EMBL" id="MFD0686980.1"/>
    </source>
</evidence>
<comment type="caution">
    <text evidence="2">The sequence shown here is derived from an EMBL/GenBank/DDBJ whole genome shotgun (WGS) entry which is preliminary data.</text>
</comment>
<dbReference type="SUPFAM" id="SSF52980">
    <property type="entry name" value="Restriction endonuclease-like"/>
    <property type="match status" value="1"/>
</dbReference>
<dbReference type="GO" id="GO:0004519">
    <property type="term" value="F:endonuclease activity"/>
    <property type="evidence" value="ECO:0007669"/>
    <property type="project" value="UniProtKB-KW"/>
</dbReference>
<dbReference type="RefSeq" id="WP_242619354.1">
    <property type="nucleotide sequence ID" value="NZ_CAACUY010000072.1"/>
</dbReference>
<dbReference type="InterPro" id="IPR008538">
    <property type="entry name" value="Uma2"/>
</dbReference>
<sequence>MGPPLPRWLIPPPQGFTADDLLRMRGLPGHTQMIDGSLIFASPQTKWHSRTIGYLENELDRQAPEGLRAMRQMIVRLGERQAPEPDVSVVTAEAYERPEPSDHFFADDVALVVEVASSDTEARDRQTKPLKYAAAGIPHLWRVERDERRTVVYTHRLVPATREYSVTGIHRDLLKVTVPFDIEIDLTAVDRRD</sequence>
<proteinExistence type="predicted"/>
<evidence type="ECO:0000259" key="1">
    <source>
        <dbReference type="Pfam" id="PF05685"/>
    </source>
</evidence>
<reference evidence="3" key="1">
    <citation type="journal article" date="2019" name="Int. J. Syst. Evol. Microbiol.">
        <title>The Global Catalogue of Microorganisms (GCM) 10K type strain sequencing project: providing services to taxonomists for standard genome sequencing and annotation.</title>
        <authorList>
            <consortium name="The Broad Institute Genomics Platform"/>
            <consortium name="The Broad Institute Genome Sequencing Center for Infectious Disease"/>
            <person name="Wu L."/>
            <person name="Ma J."/>
        </authorList>
    </citation>
    <scope>NUCLEOTIDE SEQUENCE [LARGE SCALE GENOMIC DNA]</scope>
    <source>
        <strain evidence="3">JCM 9371</strain>
    </source>
</reference>
<dbReference type="PANTHER" id="PTHR35400">
    <property type="entry name" value="SLR1083 PROTEIN"/>
    <property type="match status" value="1"/>
</dbReference>
<keyword evidence="2" id="KW-0255">Endonuclease</keyword>
<name>A0ABW2XMH7_9ACTN</name>
<protein>
    <submittedName>
        <fullName evidence="2">Uma2 family endonuclease</fullName>
    </submittedName>
</protein>
<feature type="domain" description="Putative restriction endonuclease" evidence="1">
    <location>
        <begin position="20"/>
        <end position="169"/>
    </location>
</feature>
<dbReference type="Proteomes" id="UP001597063">
    <property type="component" value="Unassembled WGS sequence"/>
</dbReference>
<dbReference type="InterPro" id="IPR012296">
    <property type="entry name" value="Nuclease_put_TT1808"/>
</dbReference>
<dbReference type="EMBL" id="JBHTGP010000011">
    <property type="protein sequence ID" value="MFD0686980.1"/>
    <property type="molecule type" value="Genomic_DNA"/>
</dbReference>
<dbReference type="CDD" id="cd06260">
    <property type="entry name" value="DUF820-like"/>
    <property type="match status" value="1"/>
</dbReference>
<keyword evidence="3" id="KW-1185">Reference proteome</keyword>
<dbReference type="InterPro" id="IPR011335">
    <property type="entry name" value="Restrct_endonuc-II-like"/>
</dbReference>
<dbReference type="PANTHER" id="PTHR35400:SF3">
    <property type="entry name" value="SLL1072 PROTEIN"/>
    <property type="match status" value="1"/>
</dbReference>
<keyword evidence="2" id="KW-0378">Hydrolase</keyword>
<gene>
    <name evidence="2" type="ORF">ACFQZM_20945</name>
</gene>
<evidence type="ECO:0000313" key="3">
    <source>
        <dbReference type="Proteomes" id="UP001597063"/>
    </source>
</evidence>
<keyword evidence="2" id="KW-0540">Nuclease</keyword>
<accession>A0ABW2XMH7</accession>
<dbReference type="Gene3D" id="3.90.1570.10">
    <property type="entry name" value="tt1808, chain A"/>
    <property type="match status" value="1"/>
</dbReference>
<dbReference type="Pfam" id="PF05685">
    <property type="entry name" value="Uma2"/>
    <property type="match status" value="1"/>
</dbReference>
<organism evidence="2 3">
    <name type="scientific">Actinomadura fibrosa</name>
    <dbReference type="NCBI Taxonomy" id="111802"/>
    <lineage>
        <taxon>Bacteria</taxon>
        <taxon>Bacillati</taxon>
        <taxon>Actinomycetota</taxon>
        <taxon>Actinomycetes</taxon>
        <taxon>Streptosporangiales</taxon>
        <taxon>Thermomonosporaceae</taxon>
        <taxon>Actinomadura</taxon>
    </lineage>
</organism>